<dbReference type="Proteomes" id="UP000007887">
    <property type="component" value="Plasmid pSRC6"/>
</dbReference>
<dbReference type="OrthoDB" id="9803393at2"/>
<reference evidence="1 2" key="1">
    <citation type="submission" date="2011-10" db="EMBL/GenBank/DDBJ databases">
        <title>Whole genome sequence of Selenomonas ruminantium subsp. lactilytica TAM6421.</title>
        <authorList>
            <person name="Oguchi A."/>
            <person name="Ankai A."/>
            <person name="Kaneko J."/>
            <person name="Yamada-Narita S."/>
            <person name="Fukui S."/>
            <person name="Takahashi M."/>
            <person name="Onodera T."/>
            <person name="Kojima S."/>
            <person name="Fushimi T."/>
            <person name="Abe N."/>
            <person name="Kamio Y."/>
            <person name="Yamazaki S."/>
            <person name="Fujita N."/>
        </authorList>
    </citation>
    <scope>NUCLEOTIDE SEQUENCE [LARGE SCALE GENOMIC DNA]</scope>
    <source>
        <strain evidence="2">NBRC 103574 / TAM6421</strain>
        <plasmid evidence="1 2">pSRC6</plasmid>
    </source>
</reference>
<accession>I0GVH9</accession>
<organism evidence="1 2">
    <name type="scientific">Selenomonas ruminantium subsp. lactilytica (strain NBRC 103574 / TAM6421)</name>
    <dbReference type="NCBI Taxonomy" id="927704"/>
    <lineage>
        <taxon>Bacteria</taxon>
        <taxon>Bacillati</taxon>
        <taxon>Bacillota</taxon>
        <taxon>Negativicutes</taxon>
        <taxon>Selenomonadales</taxon>
        <taxon>Selenomonadaceae</taxon>
        <taxon>Selenomonas</taxon>
    </lineage>
</organism>
<dbReference type="HOGENOM" id="CLU_908798_0_0_9"/>
<dbReference type="RefSeq" id="WP_014426066.1">
    <property type="nucleotide sequence ID" value="NC_017070.1"/>
</dbReference>
<sequence length="306" mass="35064">MALTQWHEIRGKMSVALEVGVEAALLLEDIYYWVNHNREREHNFNDGYYWTVNSYQDFINRFPCFNIGKIKRLLARLRTAGFIEARQFRNYDPRDRSLWYRITEKTAQHYTSLAEATALQQQSNTNEYFQRQKSKMTNALVKSDSCTGQNRPMHRTKKHFPSILTNSTNIRAHTKKGASAPDISLGHCPTAFMAVEDEQLRSALQAFAAERNLHRKPISNQAATLLLIKLEKLAPQDINAQLEIINNSIINGWADFFPLPQSRNTNKENAADGHISPTRNLYEETLAKAAKLDATYGGNDNDLFTE</sequence>
<dbReference type="AlphaFoldDB" id="I0GVH9"/>
<dbReference type="GeneID" id="61463072"/>
<gene>
    <name evidence="1" type="ordered locus">SELR_pSRC600140</name>
</gene>
<dbReference type="PATRIC" id="fig|927704.6.peg.3577"/>
<proteinExistence type="predicted"/>
<keyword evidence="1" id="KW-0614">Plasmid</keyword>
<protein>
    <submittedName>
        <fullName evidence="1">Uncharacterized protein</fullName>
    </submittedName>
</protein>
<dbReference type="KEGG" id="sri:SELR_pSRC600140"/>
<evidence type="ECO:0000313" key="2">
    <source>
        <dbReference type="Proteomes" id="UP000007887"/>
    </source>
</evidence>
<dbReference type="EMBL" id="AP012295">
    <property type="protein sequence ID" value="BAL84766.1"/>
    <property type="molecule type" value="Genomic_DNA"/>
</dbReference>
<evidence type="ECO:0000313" key="1">
    <source>
        <dbReference type="EMBL" id="BAL84766.1"/>
    </source>
</evidence>
<name>I0GVH9_SELRL</name>
<geneLocation type="plasmid" evidence="1 2">
    <name>pSRC6</name>
</geneLocation>